<organism evidence="7 8">
    <name type="scientific">Rhodofomes roseus</name>
    <dbReference type="NCBI Taxonomy" id="34475"/>
    <lineage>
        <taxon>Eukaryota</taxon>
        <taxon>Fungi</taxon>
        <taxon>Dikarya</taxon>
        <taxon>Basidiomycota</taxon>
        <taxon>Agaricomycotina</taxon>
        <taxon>Agaricomycetes</taxon>
        <taxon>Polyporales</taxon>
        <taxon>Rhodofomes</taxon>
    </lineage>
</organism>
<dbReference type="PANTHER" id="PTHR42978">
    <property type="entry name" value="QUORUM-QUENCHING LACTONASE YTNP-RELATED-RELATED"/>
    <property type="match status" value="1"/>
</dbReference>
<name>A0ABQ8K719_9APHY</name>
<comment type="cofactor">
    <cofactor evidence="1">
        <name>Zn(2+)</name>
        <dbReference type="ChEBI" id="CHEBI:29105"/>
    </cofactor>
</comment>
<feature type="domain" description="Metallo-beta-lactamase" evidence="6">
    <location>
        <begin position="43"/>
        <end position="276"/>
    </location>
</feature>
<evidence type="ECO:0000259" key="6">
    <source>
        <dbReference type="SMART" id="SM00849"/>
    </source>
</evidence>
<dbReference type="Gene3D" id="3.60.15.10">
    <property type="entry name" value="Ribonuclease Z/Hydroxyacylglutathione hydrolase-like"/>
    <property type="match status" value="1"/>
</dbReference>
<dbReference type="SUPFAM" id="SSF56281">
    <property type="entry name" value="Metallo-hydrolase/oxidoreductase"/>
    <property type="match status" value="1"/>
</dbReference>
<protein>
    <submittedName>
        <fullName evidence="7">Beta-lactamase-like protein</fullName>
    </submittedName>
</protein>
<sequence>MSLPPPGDNQAYCTVSVLDAGFVDVPMAQIIDTAPSEEIFRFPCLVFLLKHSSRPDTFVFDLGVRKDWETALAPSLVAMIKKWYGVDVPQDVVDSLKKGGLEPADVTHVCISHVHFDHLDHQGDPRVFTNATVIAGDGSRALLMPGYPANPNAHFHSDLFPEGRTRFVSPDNPDMVCIGPFAKALDYYGDGSLYIVDAPGHLPGHLSLLARTSADGGWVFMAGDAAHDWRLLTGEASMADGPHFGCAHRDKETAAKMVAQIRALAEQPRVRVMLSHDVPWYEKNQGGGAFWPGRKREKFSVYSGPGA</sequence>
<dbReference type="EMBL" id="JADCUA010000022">
    <property type="protein sequence ID" value="KAH9832323.1"/>
    <property type="molecule type" value="Genomic_DNA"/>
</dbReference>
<keyword evidence="3" id="KW-0479">Metal-binding</keyword>
<keyword evidence="4" id="KW-0378">Hydrolase</keyword>
<dbReference type="SMART" id="SM00849">
    <property type="entry name" value="Lactamase_B"/>
    <property type="match status" value="1"/>
</dbReference>
<evidence type="ECO:0000313" key="8">
    <source>
        <dbReference type="Proteomes" id="UP000814176"/>
    </source>
</evidence>
<dbReference type="RefSeq" id="XP_047775342.1">
    <property type="nucleotide sequence ID" value="XM_047921761.1"/>
</dbReference>
<evidence type="ECO:0000256" key="3">
    <source>
        <dbReference type="ARBA" id="ARBA00022723"/>
    </source>
</evidence>
<dbReference type="InterPro" id="IPR001279">
    <property type="entry name" value="Metallo-B-lactamas"/>
</dbReference>
<gene>
    <name evidence="7" type="ORF">C8Q71DRAFT_726442</name>
</gene>
<reference evidence="7 8" key="1">
    <citation type="journal article" date="2021" name="Environ. Microbiol.">
        <title>Gene family expansions and transcriptome signatures uncover fungal adaptations to wood decay.</title>
        <authorList>
            <person name="Hage H."/>
            <person name="Miyauchi S."/>
            <person name="Viragh M."/>
            <person name="Drula E."/>
            <person name="Min B."/>
            <person name="Chaduli D."/>
            <person name="Navarro D."/>
            <person name="Favel A."/>
            <person name="Norest M."/>
            <person name="Lesage-Meessen L."/>
            <person name="Balint B."/>
            <person name="Merenyi Z."/>
            <person name="de Eugenio L."/>
            <person name="Morin E."/>
            <person name="Martinez A.T."/>
            <person name="Baldrian P."/>
            <person name="Stursova M."/>
            <person name="Martinez M.J."/>
            <person name="Novotny C."/>
            <person name="Magnuson J.K."/>
            <person name="Spatafora J.W."/>
            <person name="Maurice S."/>
            <person name="Pangilinan J."/>
            <person name="Andreopoulos W."/>
            <person name="LaButti K."/>
            <person name="Hundley H."/>
            <person name="Na H."/>
            <person name="Kuo A."/>
            <person name="Barry K."/>
            <person name="Lipzen A."/>
            <person name="Henrissat B."/>
            <person name="Riley R."/>
            <person name="Ahrendt S."/>
            <person name="Nagy L.G."/>
            <person name="Grigoriev I.V."/>
            <person name="Martin F."/>
            <person name="Rosso M.N."/>
        </authorList>
    </citation>
    <scope>NUCLEOTIDE SEQUENCE [LARGE SCALE GENOMIC DNA]</scope>
    <source>
        <strain evidence="7 8">CIRM-BRFM 1785</strain>
    </source>
</reference>
<keyword evidence="5" id="KW-0862">Zinc</keyword>
<dbReference type="PANTHER" id="PTHR42978:SF2">
    <property type="entry name" value="102 KBASES UNSTABLE REGION: FROM 1 TO 119443"/>
    <property type="match status" value="1"/>
</dbReference>
<comment type="caution">
    <text evidence="7">The sequence shown here is derived from an EMBL/GenBank/DDBJ whole genome shotgun (WGS) entry which is preliminary data.</text>
</comment>
<dbReference type="InterPro" id="IPR036866">
    <property type="entry name" value="RibonucZ/Hydroxyglut_hydro"/>
</dbReference>
<proteinExistence type="inferred from homology"/>
<dbReference type="CDD" id="cd07730">
    <property type="entry name" value="metallo-hydrolase-like_MBL-fold"/>
    <property type="match status" value="1"/>
</dbReference>
<evidence type="ECO:0000256" key="5">
    <source>
        <dbReference type="ARBA" id="ARBA00022833"/>
    </source>
</evidence>
<comment type="similarity">
    <text evidence="2">Belongs to the metallo-beta-lactamase superfamily.</text>
</comment>
<evidence type="ECO:0000256" key="2">
    <source>
        <dbReference type="ARBA" id="ARBA00007749"/>
    </source>
</evidence>
<accession>A0ABQ8K719</accession>
<keyword evidence="8" id="KW-1185">Reference proteome</keyword>
<dbReference type="Proteomes" id="UP000814176">
    <property type="component" value="Unassembled WGS sequence"/>
</dbReference>
<evidence type="ECO:0000256" key="1">
    <source>
        <dbReference type="ARBA" id="ARBA00001947"/>
    </source>
</evidence>
<evidence type="ECO:0000256" key="4">
    <source>
        <dbReference type="ARBA" id="ARBA00022801"/>
    </source>
</evidence>
<dbReference type="GeneID" id="72002493"/>
<evidence type="ECO:0000313" key="7">
    <source>
        <dbReference type="EMBL" id="KAH9832323.1"/>
    </source>
</evidence>
<dbReference type="InterPro" id="IPR051013">
    <property type="entry name" value="MBL_superfamily_lactonases"/>
</dbReference>